<protein>
    <recommendedName>
        <fullName evidence="1">Homing endonuclease LAGLIDADG domain-containing protein</fullName>
    </recommendedName>
</protein>
<comment type="caution">
    <text evidence="2">The sequence shown here is derived from an EMBL/GenBank/DDBJ whole genome shotgun (WGS) entry which is preliminary data.</text>
</comment>
<proteinExistence type="predicted"/>
<dbReference type="GO" id="GO:0004519">
    <property type="term" value="F:endonuclease activity"/>
    <property type="evidence" value="ECO:0007669"/>
    <property type="project" value="InterPro"/>
</dbReference>
<name>A0A1F8FMG5_9BACT</name>
<dbReference type="InterPro" id="IPR027434">
    <property type="entry name" value="Homing_endonucl"/>
</dbReference>
<feature type="domain" description="Homing endonuclease LAGLIDADG" evidence="1">
    <location>
        <begin position="18"/>
        <end position="111"/>
    </location>
</feature>
<evidence type="ECO:0000313" key="2">
    <source>
        <dbReference type="EMBL" id="OGN14315.1"/>
    </source>
</evidence>
<dbReference type="InterPro" id="IPR004860">
    <property type="entry name" value="LAGLIDADG_dom"/>
</dbReference>
<dbReference type="Proteomes" id="UP000176581">
    <property type="component" value="Unassembled WGS sequence"/>
</dbReference>
<dbReference type="PANTHER" id="PTHR36181">
    <property type="entry name" value="INTRON-ENCODED ENDONUCLEASE AI3-RELATED"/>
    <property type="match status" value="1"/>
</dbReference>
<dbReference type="SUPFAM" id="SSF55608">
    <property type="entry name" value="Homing endonucleases"/>
    <property type="match status" value="1"/>
</dbReference>
<dbReference type="Pfam" id="PF00961">
    <property type="entry name" value="LAGLIDADG_1"/>
    <property type="match status" value="1"/>
</dbReference>
<reference evidence="2 3" key="1">
    <citation type="journal article" date="2016" name="Nat. Commun.">
        <title>Thousands of microbial genomes shed light on interconnected biogeochemical processes in an aquifer system.</title>
        <authorList>
            <person name="Anantharaman K."/>
            <person name="Brown C.T."/>
            <person name="Hug L.A."/>
            <person name="Sharon I."/>
            <person name="Castelle C.J."/>
            <person name="Probst A.J."/>
            <person name="Thomas B.C."/>
            <person name="Singh A."/>
            <person name="Wilkins M.J."/>
            <person name="Karaoz U."/>
            <person name="Brodie E.L."/>
            <person name="Williams K.H."/>
            <person name="Hubbard S.S."/>
            <person name="Banfield J.F."/>
        </authorList>
    </citation>
    <scope>NUCLEOTIDE SEQUENCE [LARGE SCALE GENOMIC DNA]</scope>
</reference>
<dbReference type="AlphaFoldDB" id="A0A1F8FMG5"/>
<evidence type="ECO:0000313" key="3">
    <source>
        <dbReference type="Proteomes" id="UP000176581"/>
    </source>
</evidence>
<dbReference type="Gene3D" id="3.10.28.10">
    <property type="entry name" value="Homing endonucleases"/>
    <property type="match status" value="1"/>
</dbReference>
<dbReference type="EMBL" id="MGJV01000027">
    <property type="protein sequence ID" value="OGN14315.1"/>
    <property type="molecule type" value="Genomic_DNA"/>
</dbReference>
<organism evidence="2 3">
    <name type="scientific">Candidatus Yanofskybacteria bacterium RIFCSPHIGHO2_02_FULL_43_22</name>
    <dbReference type="NCBI Taxonomy" id="1802681"/>
    <lineage>
        <taxon>Bacteria</taxon>
        <taxon>Candidatus Yanofskyibacteriota</taxon>
    </lineage>
</organism>
<dbReference type="PANTHER" id="PTHR36181:SF2">
    <property type="entry name" value="INTRON-ENCODED ENDONUCLEASE AI3-RELATED"/>
    <property type="match status" value="1"/>
</dbReference>
<dbReference type="InterPro" id="IPR051289">
    <property type="entry name" value="LAGLIDADG_Endonuclease"/>
</dbReference>
<sequence length="170" mass="19528">MKTTPWEVNSKNVSDQYIAGFLDGDGSIIAAIEKRPDRRRFPYRVRLKINFTQHVRHKNMLILIQETLGKVGSVRYIPTHNLSELVIQKREDVKGILERLLPYLILKQRQARIMLSMIDIFNQGIVNVRSSLSDKDFEKLFAMANELRNLNSGAGGKKSYEIINPVTTQS</sequence>
<gene>
    <name evidence="2" type="ORF">A3J47_01720</name>
</gene>
<evidence type="ECO:0000259" key="1">
    <source>
        <dbReference type="Pfam" id="PF00961"/>
    </source>
</evidence>
<accession>A0A1F8FMG5</accession>